<dbReference type="Gramene" id="TKW07501">
    <property type="protein sequence ID" value="TKW07501"/>
    <property type="gene ID" value="SEVIR_7G311200v2"/>
</dbReference>
<evidence type="ECO:0000313" key="1">
    <source>
        <dbReference type="EMBL" id="TKW07501.1"/>
    </source>
</evidence>
<proteinExistence type="predicted"/>
<accession>A0A4U6TX72</accession>
<reference evidence="1" key="1">
    <citation type="submission" date="2019-03" db="EMBL/GenBank/DDBJ databases">
        <title>WGS assembly of Setaria viridis.</title>
        <authorList>
            <person name="Huang P."/>
            <person name="Jenkins J."/>
            <person name="Grimwood J."/>
            <person name="Barry K."/>
            <person name="Healey A."/>
            <person name="Mamidi S."/>
            <person name="Sreedasyam A."/>
            <person name="Shu S."/>
            <person name="Feldman M."/>
            <person name="Wu J."/>
            <person name="Yu Y."/>
            <person name="Chen C."/>
            <person name="Johnson J."/>
            <person name="Rokhsar D."/>
            <person name="Baxter I."/>
            <person name="Schmutz J."/>
            <person name="Brutnell T."/>
            <person name="Kellogg E."/>
        </authorList>
    </citation>
    <scope>NUCLEOTIDE SEQUENCE [LARGE SCALE GENOMIC DNA]</scope>
</reference>
<gene>
    <name evidence="1" type="ORF">SEVIR_7G311200v2</name>
</gene>
<sequence length="86" mass="9686">MTLTRCFDHVLERREYVLNAFGDLKLVHYGKSTSPERMDRAAAVMQARLLVADIRAYRNSSDDKREEILRQIKDQSSGSGGGSLIA</sequence>
<name>A0A4U6TX72_SETVI</name>
<dbReference type="Proteomes" id="UP000298652">
    <property type="component" value="Chromosome 7"/>
</dbReference>
<keyword evidence="2" id="KW-1185">Reference proteome</keyword>
<dbReference type="EMBL" id="CM016558">
    <property type="protein sequence ID" value="TKW07501.1"/>
    <property type="molecule type" value="Genomic_DNA"/>
</dbReference>
<dbReference type="AlphaFoldDB" id="A0A4U6TX72"/>
<organism evidence="1 2">
    <name type="scientific">Setaria viridis</name>
    <name type="common">Green bristlegrass</name>
    <name type="synonym">Setaria italica subsp. viridis</name>
    <dbReference type="NCBI Taxonomy" id="4556"/>
    <lineage>
        <taxon>Eukaryota</taxon>
        <taxon>Viridiplantae</taxon>
        <taxon>Streptophyta</taxon>
        <taxon>Embryophyta</taxon>
        <taxon>Tracheophyta</taxon>
        <taxon>Spermatophyta</taxon>
        <taxon>Magnoliopsida</taxon>
        <taxon>Liliopsida</taxon>
        <taxon>Poales</taxon>
        <taxon>Poaceae</taxon>
        <taxon>PACMAD clade</taxon>
        <taxon>Panicoideae</taxon>
        <taxon>Panicodae</taxon>
        <taxon>Paniceae</taxon>
        <taxon>Cenchrinae</taxon>
        <taxon>Setaria</taxon>
    </lineage>
</organism>
<evidence type="ECO:0000313" key="2">
    <source>
        <dbReference type="Proteomes" id="UP000298652"/>
    </source>
</evidence>
<protein>
    <submittedName>
        <fullName evidence="1">Uncharacterized protein</fullName>
    </submittedName>
</protein>